<feature type="domain" description="Acyltransferase 3" evidence="2">
    <location>
        <begin position="17"/>
        <end position="329"/>
    </location>
</feature>
<gene>
    <name evidence="3" type="ORF">HGG74_18580</name>
</gene>
<dbReference type="RefSeq" id="WP_168488810.1">
    <property type="nucleotide sequence ID" value="NZ_JAAZSQ010000025.1"/>
</dbReference>
<dbReference type="PANTHER" id="PTHR37312">
    <property type="entry name" value="MEMBRANE-BOUND ACYLTRANSFERASE YKRP-RELATED"/>
    <property type="match status" value="1"/>
</dbReference>
<dbReference type="Pfam" id="PF01757">
    <property type="entry name" value="Acyl_transf_3"/>
    <property type="match status" value="1"/>
</dbReference>
<evidence type="ECO:0000313" key="4">
    <source>
        <dbReference type="Proteomes" id="UP000544090"/>
    </source>
</evidence>
<dbReference type="InterPro" id="IPR002656">
    <property type="entry name" value="Acyl_transf_3_dom"/>
</dbReference>
<feature type="transmembrane region" description="Helical" evidence="1">
    <location>
        <begin position="286"/>
        <end position="305"/>
    </location>
</feature>
<feature type="transmembrane region" description="Helical" evidence="1">
    <location>
        <begin position="116"/>
        <end position="132"/>
    </location>
</feature>
<evidence type="ECO:0000256" key="1">
    <source>
        <dbReference type="SAM" id="Phobius"/>
    </source>
</evidence>
<feature type="transmembrane region" description="Helical" evidence="1">
    <location>
        <begin position="199"/>
        <end position="217"/>
    </location>
</feature>
<dbReference type="GO" id="GO:0016747">
    <property type="term" value="F:acyltransferase activity, transferring groups other than amino-acyl groups"/>
    <property type="evidence" value="ECO:0007669"/>
    <property type="project" value="InterPro"/>
</dbReference>
<protein>
    <submittedName>
        <fullName evidence="3">Acyltransferase family protein</fullName>
    </submittedName>
</protein>
<proteinExistence type="predicted"/>
<name>A0A7X6QM75_9MICC</name>
<dbReference type="EMBL" id="JAAZSQ010000025">
    <property type="protein sequence ID" value="NKX56492.1"/>
    <property type="molecule type" value="Genomic_DNA"/>
</dbReference>
<comment type="caution">
    <text evidence="3">The sequence shown here is derived from an EMBL/GenBank/DDBJ whole genome shotgun (WGS) entry which is preliminary data.</text>
</comment>
<reference evidence="3 4" key="1">
    <citation type="submission" date="2020-04" db="EMBL/GenBank/DDBJ databases">
        <title>Arthrobacter sp. nov.</title>
        <authorList>
            <person name="Liu S."/>
        </authorList>
    </citation>
    <scope>NUCLEOTIDE SEQUENCE [LARGE SCALE GENOMIC DNA]</scope>
    <source>
        <strain evidence="3 4">E918</strain>
    </source>
</reference>
<feature type="transmembrane region" description="Helical" evidence="1">
    <location>
        <begin position="45"/>
        <end position="65"/>
    </location>
</feature>
<keyword evidence="4" id="KW-1185">Reference proteome</keyword>
<keyword evidence="1" id="KW-0812">Transmembrane</keyword>
<evidence type="ECO:0000259" key="2">
    <source>
        <dbReference type="Pfam" id="PF01757"/>
    </source>
</evidence>
<feature type="transmembrane region" description="Helical" evidence="1">
    <location>
        <begin position="243"/>
        <end position="265"/>
    </location>
</feature>
<feature type="transmembrane region" description="Helical" evidence="1">
    <location>
        <begin position="22"/>
        <end position="39"/>
    </location>
</feature>
<keyword evidence="1" id="KW-1133">Transmembrane helix</keyword>
<keyword evidence="1" id="KW-0472">Membrane</keyword>
<feature type="transmembrane region" description="Helical" evidence="1">
    <location>
        <begin position="311"/>
        <end position="330"/>
    </location>
</feature>
<keyword evidence="3" id="KW-0012">Acyltransferase</keyword>
<dbReference type="PANTHER" id="PTHR37312:SF1">
    <property type="entry name" value="MEMBRANE-BOUND ACYLTRANSFERASE YKRP-RELATED"/>
    <property type="match status" value="1"/>
</dbReference>
<sequence length="364" mass="38943">MTTDAAPAPAHPQDRQTWIDQARWAAIVLVVAGHAVGLLRTDSGLALLASNFVYMFHIPVLVLLAGWGARRSQAGGEGLARIFQQLLLPYVVFQLLAFGVNYLVEDDTPSWSFTEQTFGLWFLVALAGWRLLAPWFRGLQFRGLPLAVPAAAGLALAAGLSPQIGGFLSLSRILVFLPLFLAGPWIVDRISVWRRDRRARMAGAAVLAAGAAVTLALRGDFWRTPFLGSSGYADLGLGSAEGMLWRLLVLAAGAVMATAFMLALPGRSGAPSRAGAWTARAGQYTMYPYLLHLPLLTVVDASPLVQSAGSPLHTALFMAASALFCVLAVWQPVVALARPLVDPRAAWTALRPAGRDREPTRTAG</sequence>
<feature type="transmembrane region" description="Helical" evidence="1">
    <location>
        <begin position="86"/>
        <end position="104"/>
    </location>
</feature>
<accession>A0A7X6QM75</accession>
<dbReference type="InterPro" id="IPR052734">
    <property type="entry name" value="Nod_factor_acetyltransferase"/>
</dbReference>
<keyword evidence="3" id="KW-0808">Transferase</keyword>
<evidence type="ECO:0000313" key="3">
    <source>
        <dbReference type="EMBL" id="NKX56492.1"/>
    </source>
</evidence>
<dbReference type="Proteomes" id="UP000544090">
    <property type="component" value="Unassembled WGS sequence"/>
</dbReference>
<dbReference type="AlphaFoldDB" id="A0A7X6QM75"/>
<feature type="transmembrane region" description="Helical" evidence="1">
    <location>
        <begin position="167"/>
        <end position="187"/>
    </location>
</feature>
<organism evidence="3 4">
    <name type="scientific">Arthrobacter mobilis</name>
    <dbReference type="NCBI Taxonomy" id="2724944"/>
    <lineage>
        <taxon>Bacteria</taxon>
        <taxon>Bacillati</taxon>
        <taxon>Actinomycetota</taxon>
        <taxon>Actinomycetes</taxon>
        <taxon>Micrococcales</taxon>
        <taxon>Micrococcaceae</taxon>
        <taxon>Arthrobacter</taxon>
    </lineage>
</organism>